<keyword evidence="5 8" id="KW-0518">Myosin</keyword>
<dbReference type="InterPro" id="IPR027417">
    <property type="entry name" value="P-loop_NTPase"/>
</dbReference>
<evidence type="ECO:0000256" key="4">
    <source>
        <dbReference type="ARBA" id="ARBA00023054"/>
    </source>
</evidence>
<dbReference type="SMART" id="SM00015">
    <property type="entry name" value="IQ"/>
    <property type="match status" value="4"/>
</dbReference>
<dbReference type="InterPro" id="IPR002710">
    <property type="entry name" value="Dilute_dom"/>
</dbReference>
<dbReference type="PROSITE" id="PS51456">
    <property type="entry name" value="MYOSIN_MOTOR"/>
    <property type="match status" value="1"/>
</dbReference>
<dbReference type="OrthoDB" id="6108017at2759"/>
<evidence type="ECO:0000256" key="8">
    <source>
        <dbReference type="PROSITE-ProRule" id="PRU00782"/>
    </source>
</evidence>
<dbReference type="Gene3D" id="3.40.850.10">
    <property type="entry name" value="Kinesin motor domain"/>
    <property type="match status" value="1"/>
</dbReference>
<dbReference type="Gene3D" id="1.20.5.190">
    <property type="match status" value="3"/>
</dbReference>
<dbReference type="Proteomes" id="UP000789342">
    <property type="component" value="Unassembled WGS sequence"/>
</dbReference>
<dbReference type="InterPro" id="IPR046943">
    <property type="entry name" value="Fungal_Myo2/2A_CBD"/>
</dbReference>
<keyword evidence="14" id="KW-1185">Reference proteome</keyword>
<dbReference type="PRINTS" id="PR00193">
    <property type="entry name" value="MYOSINHEAVY"/>
</dbReference>
<evidence type="ECO:0000256" key="1">
    <source>
        <dbReference type="ARBA" id="ARBA00008314"/>
    </source>
</evidence>
<keyword evidence="2 8" id="KW-0547">Nucleotide-binding</keyword>
<dbReference type="PROSITE" id="PS50096">
    <property type="entry name" value="IQ"/>
    <property type="match status" value="1"/>
</dbReference>
<evidence type="ECO:0000313" key="14">
    <source>
        <dbReference type="Proteomes" id="UP000789342"/>
    </source>
</evidence>
<keyword evidence="3 8" id="KW-0067">ATP-binding</keyword>
<evidence type="ECO:0000256" key="2">
    <source>
        <dbReference type="ARBA" id="ARBA00022741"/>
    </source>
</evidence>
<dbReference type="GO" id="GO:0051015">
    <property type="term" value="F:actin filament binding"/>
    <property type="evidence" value="ECO:0007669"/>
    <property type="project" value="TreeGrafter"/>
</dbReference>
<feature type="region of interest" description="Actin-binding" evidence="8">
    <location>
        <begin position="630"/>
        <end position="652"/>
    </location>
</feature>
<reference evidence="13" key="1">
    <citation type="submission" date="2021-06" db="EMBL/GenBank/DDBJ databases">
        <authorList>
            <person name="Kallberg Y."/>
            <person name="Tangrot J."/>
            <person name="Rosling A."/>
        </authorList>
    </citation>
    <scope>NUCLEOTIDE SEQUENCE</scope>
    <source>
        <strain evidence="13">CL551</strain>
    </source>
</reference>
<evidence type="ECO:0000259" key="11">
    <source>
        <dbReference type="PROSITE" id="PS51126"/>
    </source>
</evidence>
<name>A0A9N8VHN0_9GLOM</name>
<proteinExistence type="inferred from homology"/>
<evidence type="ECO:0000256" key="7">
    <source>
        <dbReference type="ARBA" id="ARBA00023203"/>
    </source>
</evidence>
<dbReference type="SUPFAM" id="SSF52540">
    <property type="entry name" value="P-loop containing nucleoside triphosphate hydrolases"/>
    <property type="match status" value="1"/>
</dbReference>
<dbReference type="PANTHER" id="PTHR13140">
    <property type="entry name" value="MYOSIN"/>
    <property type="match status" value="1"/>
</dbReference>
<evidence type="ECO:0000256" key="3">
    <source>
        <dbReference type="ARBA" id="ARBA00022840"/>
    </source>
</evidence>
<dbReference type="GO" id="GO:0005737">
    <property type="term" value="C:cytoplasm"/>
    <property type="evidence" value="ECO:0007669"/>
    <property type="project" value="TreeGrafter"/>
</dbReference>
<dbReference type="SMART" id="SM00242">
    <property type="entry name" value="MYSc"/>
    <property type="match status" value="1"/>
</dbReference>
<keyword evidence="4 9" id="KW-0175">Coiled coil</keyword>
<dbReference type="InterPro" id="IPR036961">
    <property type="entry name" value="Kinesin_motor_dom_sf"/>
</dbReference>
<dbReference type="GO" id="GO:0007015">
    <property type="term" value="P:actin filament organization"/>
    <property type="evidence" value="ECO:0007669"/>
    <property type="project" value="TreeGrafter"/>
</dbReference>
<organism evidence="13 14">
    <name type="scientific">Acaulospora morrowiae</name>
    <dbReference type="NCBI Taxonomy" id="94023"/>
    <lineage>
        <taxon>Eukaryota</taxon>
        <taxon>Fungi</taxon>
        <taxon>Fungi incertae sedis</taxon>
        <taxon>Mucoromycota</taxon>
        <taxon>Glomeromycotina</taxon>
        <taxon>Glomeromycetes</taxon>
        <taxon>Diversisporales</taxon>
        <taxon>Acaulosporaceae</taxon>
        <taxon>Acaulospora</taxon>
    </lineage>
</organism>
<accession>A0A9N8VHN0</accession>
<protein>
    <submittedName>
        <fullName evidence="13">13612_t:CDS:1</fullName>
    </submittedName>
</protein>
<evidence type="ECO:0000313" key="13">
    <source>
        <dbReference type="EMBL" id="CAG8455231.1"/>
    </source>
</evidence>
<feature type="domain" description="Dilute" evidence="11">
    <location>
        <begin position="1229"/>
        <end position="1508"/>
    </location>
</feature>
<dbReference type="CDD" id="cd23767">
    <property type="entry name" value="IQCD"/>
    <property type="match status" value="1"/>
</dbReference>
<dbReference type="PANTHER" id="PTHR13140:SF706">
    <property type="entry name" value="DILUTE CLASS UNCONVENTIONAL MYOSIN, ISOFORM C"/>
    <property type="match status" value="1"/>
</dbReference>
<dbReference type="FunFam" id="1.10.10.820:FF:000001">
    <property type="entry name" value="Myosin heavy chain"/>
    <property type="match status" value="1"/>
</dbReference>
<dbReference type="CDD" id="cd15480">
    <property type="entry name" value="fMyo2p_CBD"/>
    <property type="match status" value="1"/>
</dbReference>
<dbReference type="SMART" id="SM01132">
    <property type="entry name" value="DIL"/>
    <property type="match status" value="1"/>
</dbReference>
<dbReference type="Pfam" id="PF01843">
    <property type="entry name" value="DIL"/>
    <property type="match status" value="1"/>
</dbReference>
<feature type="coiled-coil region" evidence="9">
    <location>
        <begin position="994"/>
        <end position="1028"/>
    </location>
</feature>
<evidence type="ECO:0000256" key="5">
    <source>
        <dbReference type="ARBA" id="ARBA00023123"/>
    </source>
</evidence>
<dbReference type="CDD" id="cd01380">
    <property type="entry name" value="MYSc_Myo5"/>
    <property type="match status" value="1"/>
</dbReference>
<dbReference type="GO" id="GO:0005524">
    <property type="term" value="F:ATP binding"/>
    <property type="evidence" value="ECO:0007669"/>
    <property type="project" value="UniProtKB-UniRule"/>
</dbReference>
<dbReference type="Gene3D" id="1.20.120.720">
    <property type="entry name" value="Myosin VI head, motor domain, U50 subdomain"/>
    <property type="match status" value="1"/>
</dbReference>
<dbReference type="GO" id="GO:0016459">
    <property type="term" value="C:myosin complex"/>
    <property type="evidence" value="ECO:0007669"/>
    <property type="project" value="UniProtKB-KW"/>
</dbReference>
<comment type="similarity">
    <text evidence="1 8">Belongs to the TRAFAC class myosin-kinesin ATPase superfamily. Myosin family.</text>
</comment>
<keyword evidence="6 8" id="KW-0505">Motor protein</keyword>
<dbReference type="InterPro" id="IPR000048">
    <property type="entry name" value="IQ_motif_EF-hand-BS"/>
</dbReference>
<dbReference type="Pfam" id="PF00063">
    <property type="entry name" value="Myosin_head"/>
    <property type="match status" value="1"/>
</dbReference>
<dbReference type="InterPro" id="IPR001609">
    <property type="entry name" value="Myosin_head_motor_dom-like"/>
</dbReference>
<feature type="binding site" evidence="8">
    <location>
        <begin position="151"/>
        <end position="158"/>
    </location>
    <ligand>
        <name>ATP</name>
        <dbReference type="ChEBI" id="CHEBI:30616"/>
    </ligand>
</feature>
<gene>
    <name evidence="13" type="ORF">AMORRO_LOCUS1113</name>
</gene>
<evidence type="ECO:0000256" key="6">
    <source>
        <dbReference type="ARBA" id="ARBA00023175"/>
    </source>
</evidence>
<evidence type="ECO:0000256" key="9">
    <source>
        <dbReference type="SAM" id="Coils"/>
    </source>
</evidence>
<dbReference type="GO" id="GO:0016020">
    <property type="term" value="C:membrane"/>
    <property type="evidence" value="ECO:0007669"/>
    <property type="project" value="TreeGrafter"/>
</dbReference>
<feature type="domain" description="Myosin motor" evidence="12">
    <location>
        <begin position="94"/>
        <end position="783"/>
    </location>
</feature>
<dbReference type="Gene3D" id="1.20.58.530">
    <property type="match status" value="1"/>
</dbReference>
<evidence type="ECO:0000259" key="12">
    <source>
        <dbReference type="PROSITE" id="PS51456"/>
    </source>
</evidence>
<dbReference type="Gene3D" id="1.10.10.820">
    <property type="match status" value="1"/>
</dbReference>
<evidence type="ECO:0000256" key="10">
    <source>
        <dbReference type="SAM" id="MobiDB-lite"/>
    </source>
</evidence>
<keyword evidence="7 8" id="KW-0009">Actin-binding</keyword>
<dbReference type="SUPFAM" id="SSF50084">
    <property type="entry name" value="Myosin S1 fragment, N-terminal domain"/>
    <property type="match status" value="1"/>
</dbReference>
<dbReference type="EMBL" id="CAJVPV010000403">
    <property type="protein sequence ID" value="CAG8455231.1"/>
    <property type="molecule type" value="Genomic_DNA"/>
</dbReference>
<dbReference type="Pfam" id="PF00612">
    <property type="entry name" value="IQ"/>
    <property type="match status" value="2"/>
</dbReference>
<feature type="region of interest" description="Disordered" evidence="10">
    <location>
        <begin position="1082"/>
        <end position="1131"/>
    </location>
</feature>
<sequence length="1557" mass="178330">MTSNILDVYGKGTTVWFPDEREGWISGQLASKNETGGNITLTFVTDNGKDVVITTTIDKLKQSNYAELPPLRNPPALEAADDLTSLSHLNEPAVLIATNPFSPISLYSQDIINAYSGKRRGELEPHLFAIAEDAYRRMIREEKNQTIVVSGESGAGKTASAKFIMRYLASVDDKEKIQDAKKQVTSASGMSRVEKQIMATNPIMESFGNAKTTRNDNSSRFGKYLEIQFDKYQNIIGAKIRTYLLERSRLVYQPESERNYHIFYQLCAGAPPSEKKNLDLHDDYRKFHYLRQGGIGTIPGVDDAQEFEDTKKGLSTVGITIQTQWQVFRLCAALLHIGNIQITASRNVAAVSEDDASLKIATNLLGIKLLEFKKWIVKKQLVTRTEKIVTDLNLQAAIVVRDSVAKYIYANLFDWLVSVINESLSSEEINQNTKSFIGVLDIYGFEHFKKNSFEQFCINYANEKLQQQAFQPTRLQEYVREKINWTFIEFSDNQPCIDLIEGKIGILSLLDEESRLPGGSDESLCNKLYQNFKNPPHNKYFQKPKFSNVAFTINHYANAVTYEIENFLEKNRDTVPDEHLTLLRSTEFEFLDEVMNKSVPAASPTTKTETKRISMSSKKPTLGSIFKGSLISLMETINSTNVHYIRCIKPNEAKVAWKFEPQMVLSQLRACGVLETIRISCVGYPSRRTFDEFAQRYRSSITCLFGQQNGDRILENCVVPSWKHRSNFPINSRSELPNFSSALAWHVAYLEKLRLDRLNECVTLMQKNMLRHMHQKRYEMLKATTVKLQSLIRRGISMRELKRLREERAAIVIQKNWKRYIYQKRYLRATKTVHKLQVVARCVIAKNKFNTLRRNASATKIQAVYRGSVCRREYKRTLRLIVFMQSCLRRRMARAELKKLKIEARSASHFKEMSSKLTNKVIELTQSLEQKNQENKSLETKISSLERQVKSWVEKYEKLETDSKSFKEETTQATISIDEFKSIQSEKEVLESRYRTSLENIKKQDTEIKRLTDEISNKDDEVSRLRASADKWKGAEDPATVLALKQEITSLREQLSKVKSGATNATPPSSHRQENGFLTAAATTSSSLKPPQKRRPRRHSSADSLVPNEIKRKPKMLIDSSETKLKSGLRPASASYTQMTVPKIRSPGGRVLSGIDDDPEEEIMKLLEDEETLDDEVINGLIKSLKIPLPSLQNPPSTKEILFPSRLISLLAKQMWKFGFIKESERLFANVMKTIQEHVMECEGDEAILPGAYWLSNVHELLSFANAAEKDMLHGLNPANSNGKNFEWHDYERLVSIVKHDLESLEYNVYHTWMKELKKRLFKMVIPAVVESQSLPGFVTSENNRFITKFITGPASPAFNMDDLLNFLNKVWKAMKSYYVEMSVIQQVVTELLKLIGVTSFNDLLMRRNFCSWKRAMQIQYNITRIEEWCKSHEMPEGTLQLEHLMQATKLLQLKKSSLGDIEIIYDVCWMLSPTQIQKLISHYFVADYENPISPEILKAVAHRVVDKSDILLLDTTPLEDSGPFEVPLPREVHPPESYVPSWLNLPHIKRVAVLSN</sequence>
<feature type="coiled-coil region" evidence="9">
    <location>
        <begin position="914"/>
        <end position="969"/>
    </location>
</feature>
<comment type="caution">
    <text evidence="13">The sequence shown here is derived from an EMBL/GenBank/DDBJ whole genome shotgun (WGS) entry which is preliminary data.</text>
</comment>
<dbReference type="GO" id="GO:0000146">
    <property type="term" value="F:microfilament motor activity"/>
    <property type="evidence" value="ECO:0007669"/>
    <property type="project" value="TreeGrafter"/>
</dbReference>
<dbReference type="PROSITE" id="PS51126">
    <property type="entry name" value="DILUTE"/>
    <property type="match status" value="1"/>
</dbReference>
<dbReference type="InterPro" id="IPR036103">
    <property type="entry name" value="MYSc_Myo5"/>
</dbReference>